<proteinExistence type="predicted"/>
<reference evidence="2 3" key="1">
    <citation type="journal article" date="2016" name="Proc. Natl. Acad. Sci. U.S.A.">
        <title>Comparative genomics of biotechnologically important yeasts.</title>
        <authorList>
            <person name="Riley R."/>
            <person name="Haridas S."/>
            <person name="Wolfe K.H."/>
            <person name="Lopes M.R."/>
            <person name="Hittinger C.T."/>
            <person name="Goeker M."/>
            <person name="Salamov A.A."/>
            <person name="Wisecaver J.H."/>
            <person name="Long T.M."/>
            <person name="Calvey C.H."/>
            <person name="Aerts A.L."/>
            <person name="Barry K.W."/>
            <person name="Choi C."/>
            <person name="Clum A."/>
            <person name="Coughlan A.Y."/>
            <person name="Deshpande S."/>
            <person name="Douglass A.P."/>
            <person name="Hanson S.J."/>
            <person name="Klenk H.-P."/>
            <person name="LaButti K.M."/>
            <person name="Lapidus A."/>
            <person name="Lindquist E.A."/>
            <person name="Lipzen A.M."/>
            <person name="Meier-Kolthoff J.P."/>
            <person name="Ohm R.A."/>
            <person name="Otillar R.P."/>
            <person name="Pangilinan J.L."/>
            <person name="Peng Y."/>
            <person name="Rokas A."/>
            <person name="Rosa C.A."/>
            <person name="Scheuner C."/>
            <person name="Sibirny A.A."/>
            <person name="Slot J.C."/>
            <person name="Stielow J.B."/>
            <person name="Sun H."/>
            <person name="Kurtzman C.P."/>
            <person name="Blackwell M."/>
            <person name="Grigoriev I.V."/>
            <person name="Jeffries T.W."/>
        </authorList>
    </citation>
    <scope>NUCLEOTIDE SEQUENCE [LARGE SCALE GENOMIC DNA]</scope>
    <source>
        <strain evidence="3">ATCC 18201 / CBS 1600 / BCRC 20928 / JCM 3617 / NBRC 0987 / NRRL Y-1542</strain>
    </source>
</reference>
<feature type="transmembrane region" description="Helical" evidence="1">
    <location>
        <begin position="51"/>
        <end position="69"/>
    </location>
</feature>
<dbReference type="GeneID" id="30988463"/>
<keyword evidence="1" id="KW-0472">Membrane</keyword>
<gene>
    <name evidence="2" type="ORF">CYBJADRAFT_165492</name>
</gene>
<protein>
    <submittedName>
        <fullName evidence="2">Uncharacterized protein</fullName>
    </submittedName>
</protein>
<dbReference type="RefSeq" id="XP_020073201.1">
    <property type="nucleotide sequence ID" value="XM_020214067.1"/>
</dbReference>
<keyword evidence="1" id="KW-1133">Transmembrane helix</keyword>
<sequence length="113" mass="12676">MHDPTFCFGTSDFLYESPGLSSFSSPSDALLLPTQNVNIPCNFIFWRACRYLLSVLSVLGDFPFFIFAFQSVRAYYMITRTTSRCTLATGGKTRAMYNTDTTSLATKTTTCTR</sequence>
<keyword evidence="1" id="KW-0812">Transmembrane</keyword>
<evidence type="ECO:0000313" key="3">
    <source>
        <dbReference type="Proteomes" id="UP000094389"/>
    </source>
</evidence>
<organism evidence="2 3">
    <name type="scientific">Cyberlindnera jadinii (strain ATCC 18201 / CBS 1600 / BCRC 20928 / JCM 3617 / NBRC 0987 / NRRL Y-1542)</name>
    <name type="common">Torula yeast</name>
    <name type="synonym">Candida utilis</name>
    <dbReference type="NCBI Taxonomy" id="983966"/>
    <lineage>
        <taxon>Eukaryota</taxon>
        <taxon>Fungi</taxon>
        <taxon>Dikarya</taxon>
        <taxon>Ascomycota</taxon>
        <taxon>Saccharomycotina</taxon>
        <taxon>Saccharomycetes</taxon>
        <taxon>Phaffomycetales</taxon>
        <taxon>Phaffomycetaceae</taxon>
        <taxon>Cyberlindnera</taxon>
    </lineage>
</organism>
<dbReference type="AlphaFoldDB" id="A0A1E4S9V9"/>
<keyword evidence="3" id="KW-1185">Reference proteome</keyword>
<accession>A0A1E4S9V9</accession>
<dbReference type="Proteomes" id="UP000094389">
    <property type="component" value="Unassembled WGS sequence"/>
</dbReference>
<dbReference type="EMBL" id="KV453925">
    <property type="protein sequence ID" value="ODV76162.1"/>
    <property type="molecule type" value="Genomic_DNA"/>
</dbReference>
<name>A0A1E4S9V9_CYBJN</name>
<evidence type="ECO:0000256" key="1">
    <source>
        <dbReference type="SAM" id="Phobius"/>
    </source>
</evidence>
<evidence type="ECO:0000313" key="2">
    <source>
        <dbReference type="EMBL" id="ODV76162.1"/>
    </source>
</evidence>